<feature type="region of interest" description="Disordered" evidence="1">
    <location>
        <begin position="99"/>
        <end position="123"/>
    </location>
</feature>
<dbReference type="AlphaFoldDB" id="A0A2V5L7M4"/>
<keyword evidence="2" id="KW-1133">Transmembrane helix</keyword>
<evidence type="ECO:0000313" key="4">
    <source>
        <dbReference type="Proteomes" id="UP000247832"/>
    </source>
</evidence>
<reference evidence="3 4" key="1">
    <citation type="submission" date="2018-05" db="EMBL/GenBank/DDBJ databases">
        <title>Genetic diversity of glacier-inhabiting Cryobacterium bacteria in China and description of Cryobacterium mengkeensis sp. nov. and Arthrobacter glacialis sp. nov.</title>
        <authorList>
            <person name="Liu Q."/>
            <person name="Xin Y.-H."/>
        </authorList>
    </citation>
    <scope>NUCLEOTIDE SEQUENCE [LARGE SCALE GENOMIC DNA]</scope>
    <source>
        <strain evidence="3 4">LI2</strain>
    </source>
</reference>
<name>A0A2V5L7M4_9MICC</name>
<keyword evidence="2" id="KW-0472">Membrane</keyword>
<proteinExistence type="predicted"/>
<dbReference type="EMBL" id="QJVD01000009">
    <property type="protein sequence ID" value="PYI67495.1"/>
    <property type="molecule type" value="Genomic_DNA"/>
</dbReference>
<keyword evidence="2" id="KW-0812">Transmembrane</keyword>
<evidence type="ECO:0000313" key="3">
    <source>
        <dbReference type="EMBL" id="PYI67495.1"/>
    </source>
</evidence>
<dbReference type="Proteomes" id="UP000247832">
    <property type="component" value="Unassembled WGS sequence"/>
</dbReference>
<organism evidence="3 4">
    <name type="scientific">Arthrobacter livingstonensis</name>
    <dbReference type="NCBI Taxonomy" id="670078"/>
    <lineage>
        <taxon>Bacteria</taxon>
        <taxon>Bacillati</taxon>
        <taxon>Actinomycetota</taxon>
        <taxon>Actinomycetes</taxon>
        <taxon>Micrococcales</taxon>
        <taxon>Micrococcaceae</taxon>
        <taxon>Arthrobacter</taxon>
    </lineage>
</organism>
<evidence type="ECO:0000256" key="1">
    <source>
        <dbReference type="SAM" id="MobiDB-lite"/>
    </source>
</evidence>
<evidence type="ECO:0000256" key="2">
    <source>
        <dbReference type="SAM" id="Phobius"/>
    </source>
</evidence>
<accession>A0A2V5L7M4</accession>
<sequence>MAGFPEEAFPEAPGTLRGGDTLGVDLVTIGTCVVDGGRMTGRSTPGTSRNSSGVTMARLFVAVGSAAVRLLFALSWASRSRAWARWPRTAARSSWARCPANNRSSSVLGGLPPGGMGPAEFEG</sequence>
<protein>
    <submittedName>
        <fullName evidence="3">Uncharacterized protein</fullName>
    </submittedName>
</protein>
<comment type="caution">
    <text evidence="3">The sequence shown here is derived from an EMBL/GenBank/DDBJ whole genome shotgun (WGS) entry which is preliminary data.</text>
</comment>
<feature type="transmembrane region" description="Helical" evidence="2">
    <location>
        <begin position="59"/>
        <end position="78"/>
    </location>
</feature>
<gene>
    <name evidence="3" type="ORF">CVV68_10445</name>
</gene>
<keyword evidence="4" id="KW-1185">Reference proteome</keyword>